<dbReference type="InterPro" id="IPR013083">
    <property type="entry name" value="Znf_RING/FYVE/PHD"/>
</dbReference>
<dbReference type="AlphaFoldDB" id="V4AG87"/>
<dbReference type="Pfam" id="PF18890">
    <property type="entry name" value="FANCL_d2"/>
    <property type="match status" value="1"/>
</dbReference>
<keyword evidence="6" id="KW-1185">Reference proteome</keyword>
<evidence type="ECO:0000313" key="5">
    <source>
        <dbReference type="EMBL" id="ESO94180.1"/>
    </source>
</evidence>
<dbReference type="CTD" id="20231626"/>
<dbReference type="Pfam" id="PF18891">
    <property type="entry name" value="FANCL_d3"/>
    <property type="match status" value="1"/>
</dbReference>
<dbReference type="GeneID" id="20231626"/>
<dbReference type="GO" id="GO:0006513">
    <property type="term" value="P:protein monoubiquitination"/>
    <property type="evidence" value="ECO:0007669"/>
    <property type="project" value="TreeGrafter"/>
</dbReference>
<evidence type="ECO:0000256" key="3">
    <source>
        <dbReference type="PROSITE-ProRule" id="PRU00175"/>
    </source>
</evidence>
<dbReference type="CDD" id="cd23832">
    <property type="entry name" value="DRWD-C_FANCL"/>
    <property type="match status" value="1"/>
</dbReference>
<dbReference type="InterPro" id="IPR026850">
    <property type="entry name" value="FANCL_C"/>
</dbReference>
<dbReference type="GO" id="GO:0036297">
    <property type="term" value="P:interstrand cross-link repair"/>
    <property type="evidence" value="ECO:0007669"/>
    <property type="project" value="InterPro"/>
</dbReference>
<reference evidence="5 6" key="1">
    <citation type="journal article" date="2013" name="Nature">
        <title>Insights into bilaterian evolution from three spiralian genomes.</title>
        <authorList>
            <person name="Simakov O."/>
            <person name="Marletaz F."/>
            <person name="Cho S.J."/>
            <person name="Edsinger-Gonzales E."/>
            <person name="Havlak P."/>
            <person name="Hellsten U."/>
            <person name="Kuo D.H."/>
            <person name="Larsson T."/>
            <person name="Lv J."/>
            <person name="Arendt D."/>
            <person name="Savage R."/>
            <person name="Osoegawa K."/>
            <person name="de Jong P."/>
            <person name="Grimwood J."/>
            <person name="Chapman J.A."/>
            <person name="Shapiro H."/>
            <person name="Aerts A."/>
            <person name="Otillar R.P."/>
            <person name="Terry A.Y."/>
            <person name="Boore J.L."/>
            <person name="Grigoriev I.V."/>
            <person name="Lindberg D.R."/>
            <person name="Seaver E.C."/>
            <person name="Weisblat D.A."/>
            <person name="Putnam N.H."/>
            <person name="Rokhsar D.S."/>
        </authorList>
    </citation>
    <scope>NUCLEOTIDE SEQUENCE [LARGE SCALE GENOMIC DNA]</scope>
</reference>
<dbReference type="KEGG" id="lgi:LOTGIDRAFT_118527"/>
<evidence type="ECO:0000256" key="2">
    <source>
        <dbReference type="ARBA" id="ARBA00022833"/>
    </source>
</evidence>
<dbReference type="GO" id="GO:0043240">
    <property type="term" value="C:Fanconi anaemia nuclear complex"/>
    <property type="evidence" value="ECO:0007669"/>
    <property type="project" value="InterPro"/>
</dbReference>
<dbReference type="InterPro" id="IPR001841">
    <property type="entry name" value="Znf_RING"/>
</dbReference>
<organism evidence="5 6">
    <name type="scientific">Lottia gigantea</name>
    <name type="common">Giant owl limpet</name>
    <dbReference type="NCBI Taxonomy" id="225164"/>
    <lineage>
        <taxon>Eukaryota</taxon>
        <taxon>Metazoa</taxon>
        <taxon>Spiralia</taxon>
        <taxon>Lophotrochozoa</taxon>
        <taxon>Mollusca</taxon>
        <taxon>Gastropoda</taxon>
        <taxon>Patellogastropoda</taxon>
        <taxon>Lottioidea</taxon>
        <taxon>Lottiidae</taxon>
        <taxon>Lottia</taxon>
    </lineage>
</organism>
<dbReference type="OMA" id="NRPFHAK"/>
<dbReference type="InterPro" id="IPR026848">
    <property type="entry name" value="Fancl"/>
</dbReference>
<accession>V4AG87</accession>
<keyword evidence="1 3" id="KW-0479">Metal-binding</keyword>
<dbReference type="CDD" id="cd16490">
    <property type="entry name" value="RING-CH-C4HC3_FANCL"/>
    <property type="match status" value="1"/>
</dbReference>
<dbReference type="Gene3D" id="3.10.110.10">
    <property type="entry name" value="Ubiquitin Conjugating Enzyme"/>
    <property type="match status" value="1"/>
</dbReference>
<dbReference type="SMART" id="SM01197">
    <property type="entry name" value="FANCL_C"/>
    <property type="match status" value="1"/>
</dbReference>
<gene>
    <name evidence="5" type="ORF">LOTGIDRAFT_118527</name>
</gene>
<dbReference type="InterPro" id="IPR043003">
    <property type="entry name" value="FANCL_d3_sf"/>
</dbReference>
<dbReference type="InterPro" id="IPR019162">
    <property type="entry name" value="FancL_WD-rpt_cont_dom"/>
</dbReference>
<dbReference type="PANTHER" id="PTHR13206">
    <property type="entry name" value="UBIQUITIN LIGASE PROTEIN PHF9 FANCONI ANEMIA GROUP L PROTEIN"/>
    <property type="match status" value="1"/>
</dbReference>
<dbReference type="PROSITE" id="PS50089">
    <property type="entry name" value="ZF_RING_2"/>
    <property type="match status" value="1"/>
</dbReference>
<dbReference type="CDD" id="cd23786">
    <property type="entry name" value="ELF_FANCL"/>
    <property type="match status" value="1"/>
</dbReference>
<dbReference type="Pfam" id="PF11793">
    <property type="entry name" value="FANCL_C"/>
    <property type="match status" value="1"/>
</dbReference>
<dbReference type="HOGENOM" id="CLU_045054_0_0_1"/>
<dbReference type="InterPro" id="IPR044037">
    <property type="entry name" value="FANCL_d3"/>
</dbReference>
<dbReference type="InterPro" id="IPR043898">
    <property type="entry name" value="FANCL_d2"/>
</dbReference>
<dbReference type="GO" id="GO:0008270">
    <property type="term" value="F:zinc ion binding"/>
    <property type="evidence" value="ECO:0007669"/>
    <property type="project" value="UniProtKB-KW"/>
</dbReference>
<evidence type="ECO:0000313" key="6">
    <source>
        <dbReference type="Proteomes" id="UP000030746"/>
    </source>
</evidence>
<dbReference type="PANTHER" id="PTHR13206:SF0">
    <property type="entry name" value="E3 UBIQUITIN-PROTEIN LIGASE FANCL"/>
    <property type="match status" value="1"/>
</dbReference>
<name>V4AG87_LOTGI</name>
<feature type="domain" description="RING-type" evidence="4">
    <location>
        <begin position="298"/>
        <end position="354"/>
    </location>
</feature>
<evidence type="ECO:0000259" key="4">
    <source>
        <dbReference type="PROSITE" id="PS50089"/>
    </source>
</evidence>
<keyword evidence="1 3" id="KW-0863">Zinc-finger</keyword>
<protein>
    <recommendedName>
        <fullName evidence="4">RING-type domain-containing protein</fullName>
    </recommendedName>
</protein>
<dbReference type="SUPFAM" id="SSF57850">
    <property type="entry name" value="RING/U-box"/>
    <property type="match status" value="1"/>
</dbReference>
<dbReference type="Gene3D" id="3.30.40.10">
    <property type="entry name" value="Zinc/RING finger domain, C3HC4 (zinc finger)"/>
    <property type="match status" value="1"/>
</dbReference>
<keyword evidence="2" id="KW-0862">Zinc</keyword>
<dbReference type="GO" id="GO:0061630">
    <property type="term" value="F:ubiquitin protein ligase activity"/>
    <property type="evidence" value="ECO:0007669"/>
    <property type="project" value="TreeGrafter"/>
</dbReference>
<dbReference type="Gene3D" id="3.10.110.20">
    <property type="entry name" value="RWD domain-like"/>
    <property type="match status" value="1"/>
</dbReference>
<dbReference type="CDD" id="cd23831">
    <property type="entry name" value="DRWD-N_FANCL"/>
    <property type="match status" value="1"/>
</dbReference>
<dbReference type="EMBL" id="KB201847">
    <property type="protein sequence ID" value="ESO94180.1"/>
    <property type="molecule type" value="Genomic_DNA"/>
</dbReference>
<dbReference type="Proteomes" id="UP000030746">
    <property type="component" value="Unassembled WGS sequence"/>
</dbReference>
<dbReference type="InterPro" id="IPR016135">
    <property type="entry name" value="UBQ-conjugating_enzyme/RWD"/>
</dbReference>
<dbReference type="Pfam" id="PF09765">
    <property type="entry name" value="FANCL_d1"/>
    <property type="match status" value="1"/>
</dbReference>
<dbReference type="OrthoDB" id="10263265at2759"/>
<proteinExistence type="predicted"/>
<sequence length="367" mass="43164">MLNFEEFPLLIPQDDTGKVYEGYLTMKNEDYKIKIKIQDGGDLRHTVVETEWKIQVIINQYWPILKKRLAQCNNLGSFLKDLVNIVENELKQEDLYSNCSLIHYLVQQLQTIGWNRLKSIDTSFEKVILVINDYKDRQHLLKLHFNSQNLSAEPKCQSDLPNKFLYHWNKQNGLKSLVHQFEESLKQYEEFWDEMEEIDSNTWILDPEQPRFNCAYRRIVIGPNVSIQINVDAKQPRNFPECIFLGADQLINPLKEKLNENLLLWDLNKSLLSNLETVLDVTFPSPTNSKKEDFSVECGICYAYKLELSTPDIVCDDKRCSQAFHQHCLYEWLRSLPSSRQSFNTIYGECPFCNKVRSNFMNSRQLV</sequence>
<evidence type="ECO:0000256" key="1">
    <source>
        <dbReference type="ARBA" id="ARBA00022771"/>
    </source>
</evidence>
<dbReference type="STRING" id="225164.V4AG87"/>
<dbReference type="RefSeq" id="XP_009055028.1">
    <property type="nucleotide sequence ID" value="XM_009056780.1"/>
</dbReference>